<accession>A0A4R3LMM1</accession>
<comment type="caution">
    <text evidence="3">The sequence shown here is derived from an EMBL/GenBank/DDBJ whole genome shotgun (WGS) entry which is preliminary data.</text>
</comment>
<dbReference type="Proteomes" id="UP000294599">
    <property type="component" value="Unassembled WGS sequence"/>
</dbReference>
<organism evidence="3 4">
    <name type="scientific">Pseudofulvimonas gallinarii</name>
    <dbReference type="NCBI Taxonomy" id="634155"/>
    <lineage>
        <taxon>Bacteria</taxon>
        <taxon>Pseudomonadati</taxon>
        <taxon>Pseudomonadota</taxon>
        <taxon>Gammaproteobacteria</taxon>
        <taxon>Lysobacterales</taxon>
        <taxon>Rhodanobacteraceae</taxon>
        <taxon>Pseudofulvimonas</taxon>
    </lineage>
</organism>
<keyword evidence="1" id="KW-1133">Transmembrane helix</keyword>
<sequence length="142" mass="14696">MVLTYTIEVTNAGSLPLANVQLSDPLPAGVESFEWTCAGAWCPNGSGNGAINELIPDLPIGAQLVYTVAAQLRTNPPAAIVNTVSATPGSIVRCAPSGSPPPCSADAVVRQNYNAIPMPIGGPWVVLLMVLGMVLVATRLRF</sequence>
<evidence type="ECO:0000256" key="1">
    <source>
        <dbReference type="SAM" id="Phobius"/>
    </source>
</evidence>
<evidence type="ECO:0000313" key="4">
    <source>
        <dbReference type="Proteomes" id="UP000294599"/>
    </source>
</evidence>
<keyword evidence="1" id="KW-0472">Membrane</keyword>
<dbReference type="EMBL" id="SMAF01000002">
    <property type="protein sequence ID" value="TCT00886.1"/>
    <property type="molecule type" value="Genomic_DNA"/>
</dbReference>
<keyword evidence="4" id="KW-1185">Reference proteome</keyword>
<feature type="transmembrane region" description="Helical" evidence="1">
    <location>
        <begin position="121"/>
        <end position="140"/>
    </location>
</feature>
<feature type="domain" description="DUF11" evidence="2">
    <location>
        <begin position="3"/>
        <end position="87"/>
    </location>
</feature>
<dbReference type="AlphaFoldDB" id="A0A4R3LMM1"/>
<dbReference type="NCBIfam" id="TIGR01451">
    <property type="entry name" value="B_ant_repeat"/>
    <property type="match status" value="1"/>
</dbReference>
<keyword evidence="1" id="KW-0812">Transmembrane</keyword>
<reference evidence="3 4" key="1">
    <citation type="submission" date="2019-03" db="EMBL/GenBank/DDBJ databases">
        <title>Genomic Encyclopedia of Type Strains, Phase IV (KMG-IV): sequencing the most valuable type-strain genomes for metagenomic binning, comparative biology and taxonomic classification.</title>
        <authorList>
            <person name="Goeker M."/>
        </authorList>
    </citation>
    <scope>NUCLEOTIDE SEQUENCE [LARGE SCALE GENOMIC DNA]</scope>
    <source>
        <strain evidence="3 4">DSM 21944</strain>
    </source>
</reference>
<dbReference type="InterPro" id="IPR047589">
    <property type="entry name" value="DUF11_rpt"/>
</dbReference>
<dbReference type="RefSeq" id="WP_165910868.1">
    <property type="nucleotide sequence ID" value="NZ_JBHLWF010000013.1"/>
</dbReference>
<gene>
    <name evidence="3" type="ORF">EDC25_102255</name>
</gene>
<protein>
    <submittedName>
        <fullName evidence="3">Putative repeat protein (TIGR01451 family)</fullName>
    </submittedName>
</protein>
<evidence type="ECO:0000259" key="2">
    <source>
        <dbReference type="Pfam" id="PF01345"/>
    </source>
</evidence>
<proteinExistence type="predicted"/>
<dbReference type="Pfam" id="PF01345">
    <property type="entry name" value="DUF11"/>
    <property type="match status" value="1"/>
</dbReference>
<dbReference type="InterPro" id="IPR001434">
    <property type="entry name" value="OmcB-like_DUF11"/>
</dbReference>
<evidence type="ECO:0000313" key="3">
    <source>
        <dbReference type="EMBL" id="TCT00886.1"/>
    </source>
</evidence>
<name>A0A4R3LMM1_9GAMM</name>